<accession>A0A9P1CGF0</accession>
<keyword evidence="2" id="KW-1133">Transmembrane helix</keyword>
<evidence type="ECO:0000259" key="4">
    <source>
        <dbReference type="Pfam" id="PF00149"/>
    </source>
</evidence>
<comment type="caution">
    <text evidence="5">The sequence shown here is derived from an EMBL/GenBank/DDBJ whole genome shotgun (WGS) entry which is preliminary data.</text>
</comment>
<feature type="transmembrane region" description="Helical" evidence="2">
    <location>
        <begin position="479"/>
        <end position="501"/>
    </location>
</feature>
<dbReference type="Pfam" id="PF00149">
    <property type="entry name" value="Metallophos"/>
    <property type="match status" value="1"/>
</dbReference>
<sequence>MALSSLIFSHAFHFCLLSWAYQVPLGASVRATETEPDLANPSDLVLVQIADPQLGMLNMYTKPSDWSKEELMLQTLADKALAMKPQLVFLAGDMQNWWPNEKDPKKDRNRLMKMSDSAFEDLKALDLGLKQRLSVRQCMKSLVDEGIPVYYTPGNHDIGDDPDDEMLKRYMSGSAEEEGWGPLFQKVDVEESGIRFLQFNSQVYWSKADTTLEKYREEQLEFLKDEVKNIPGGTKLLVLLTHIPPFMDSFDEPEGWANWRQVYRKQILDVLAASELPLLFICGHFHANVVKDATYQGRPLNIRVSSAAGTTIQWDGKDSLTPEEAQKVASKRVLKAFAEDVGFANIKKRLRAQGDRSGLRVFRFKPESGTFEDHWYTDGLLHSDFQWPGCQDLADWVKEFHSAGRGYVLPCHCYELVLVFGLVVLLKQGWLTPRQESGWSCLRVLARMSTGICVSNLFMLHAMGAFFYEEPVDLNFFSFFAHLLVIFASSLLVSILVHILIEGPFACMLTDGLPQNRGMGVAFVGDSVTNPNIFIESRAKMIEWTNWPHHDHGNAVISVLQTPDVNFEDYTLSSFAWCQPIEDSARSCHSAKESRLASLNRPTALQSEEKQLRRSTKSVLSHQSGESLQPAEAGAAEEVEPELASRRTRSRARRVFGDLSISGLSRLGYLCIKKDVYYHNEGDLVGEVEGVRVQEGNIFLDLDATGTKDERLL</sequence>
<evidence type="ECO:0000313" key="8">
    <source>
        <dbReference type="Proteomes" id="UP001152797"/>
    </source>
</evidence>
<keyword evidence="8" id="KW-1185">Reference proteome</keyword>
<feature type="transmembrane region" description="Helical" evidence="2">
    <location>
        <begin position="444"/>
        <end position="467"/>
    </location>
</feature>
<feature type="compositionally biased region" description="Polar residues" evidence="1">
    <location>
        <begin position="617"/>
        <end position="627"/>
    </location>
</feature>
<dbReference type="InterPro" id="IPR051918">
    <property type="entry name" value="STPP_CPPED1"/>
</dbReference>
<protein>
    <submittedName>
        <fullName evidence="7">Serine/threonine-protein phosphatase CPPED1 (Calcineurin-like phosphoesterase domain-containing protein 1)</fullName>
    </submittedName>
</protein>
<evidence type="ECO:0000313" key="6">
    <source>
        <dbReference type="EMBL" id="CAL1144375.1"/>
    </source>
</evidence>
<evidence type="ECO:0000313" key="5">
    <source>
        <dbReference type="EMBL" id="CAI3991000.1"/>
    </source>
</evidence>
<feature type="chain" id="PRO_5043270398" evidence="3">
    <location>
        <begin position="21"/>
        <end position="713"/>
    </location>
</feature>
<keyword evidence="2" id="KW-0472">Membrane</keyword>
<dbReference type="EMBL" id="CAMXCT030001538">
    <property type="protein sequence ID" value="CAL4778312.1"/>
    <property type="molecule type" value="Genomic_DNA"/>
</dbReference>
<feature type="signal peptide" evidence="3">
    <location>
        <begin position="1"/>
        <end position="20"/>
    </location>
</feature>
<dbReference type="EMBL" id="CAMXCT010001538">
    <property type="protein sequence ID" value="CAI3991000.1"/>
    <property type="molecule type" value="Genomic_DNA"/>
</dbReference>
<dbReference type="PANTHER" id="PTHR43143">
    <property type="entry name" value="METALLOPHOSPHOESTERASE, CALCINEURIN SUPERFAMILY"/>
    <property type="match status" value="1"/>
</dbReference>
<evidence type="ECO:0000256" key="1">
    <source>
        <dbReference type="SAM" id="MobiDB-lite"/>
    </source>
</evidence>
<gene>
    <name evidence="5" type="ORF">C1SCF055_LOCUS17937</name>
</gene>
<dbReference type="GO" id="GO:0016787">
    <property type="term" value="F:hydrolase activity"/>
    <property type="evidence" value="ECO:0007669"/>
    <property type="project" value="InterPro"/>
</dbReference>
<dbReference type="OrthoDB" id="45007at2759"/>
<feature type="region of interest" description="Disordered" evidence="1">
    <location>
        <begin position="599"/>
        <end position="647"/>
    </location>
</feature>
<dbReference type="SUPFAM" id="SSF56300">
    <property type="entry name" value="Metallo-dependent phosphatases"/>
    <property type="match status" value="1"/>
</dbReference>
<dbReference type="Gene3D" id="3.60.21.10">
    <property type="match status" value="1"/>
</dbReference>
<dbReference type="InterPro" id="IPR004843">
    <property type="entry name" value="Calcineurin-like_PHP"/>
</dbReference>
<keyword evidence="2" id="KW-0812">Transmembrane</keyword>
<keyword evidence="3" id="KW-0732">Signal</keyword>
<dbReference type="Proteomes" id="UP001152797">
    <property type="component" value="Unassembled WGS sequence"/>
</dbReference>
<dbReference type="EMBL" id="CAMXCT020001538">
    <property type="protein sequence ID" value="CAL1144375.1"/>
    <property type="molecule type" value="Genomic_DNA"/>
</dbReference>
<proteinExistence type="predicted"/>
<dbReference type="PANTHER" id="PTHR43143:SF1">
    <property type="entry name" value="SERINE_THREONINE-PROTEIN PHOSPHATASE CPPED1"/>
    <property type="match status" value="1"/>
</dbReference>
<feature type="domain" description="Calcineurin-like phosphoesterase" evidence="4">
    <location>
        <begin position="76"/>
        <end position="287"/>
    </location>
</feature>
<evidence type="ECO:0000256" key="3">
    <source>
        <dbReference type="SAM" id="SignalP"/>
    </source>
</evidence>
<dbReference type="InterPro" id="IPR029052">
    <property type="entry name" value="Metallo-depent_PP-like"/>
</dbReference>
<dbReference type="AlphaFoldDB" id="A0A9P1CGF0"/>
<reference evidence="6" key="2">
    <citation type="submission" date="2024-04" db="EMBL/GenBank/DDBJ databases">
        <authorList>
            <person name="Chen Y."/>
            <person name="Shah S."/>
            <person name="Dougan E. K."/>
            <person name="Thang M."/>
            <person name="Chan C."/>
        </authorList>
    </citation>
    <scope>NUCLEOTIDE SEQUENCE [LARGE SCALE GENOMIC DNA]</scope>
</reference>
<evidence type="ECO:0000256" key="2">
    <source>
        <dbReference type="SAM" id="Phobius"/>
    </source>
</evidence>
<reference evidence="5" key="1">
    <citation type="submission" date="2022-10" db="EMBL/GenBank/DDBJ databases">
        <authorList>
            <person name="Chen Y."/>
            <person name="Dougan E. K."/>
            <person name="Chan C."/>
            <person name="Rhodes N."/>
            <person name="Thang M."/>
        </authorList>
    </citation>
    <scope>NUCLEOTIDE SEQUENCE</scope>
</reference>
<name>A0A9P1CGF0_9DINO</name>
<organism evidence="5">
    <name type="scientific">Cladocopium goreaui</name>
    <dbReference type="NCBI Taxonomy" id="2562237"/>
    <lineage>
        <taxon>Eukaryota</taxon>
        <taxon>Sar</taxon>
        <taxon>Alveolata</taxon>
        <taxon>Dinophyceae</taxon>
        <taxon>Suessiales</taxon>
        <taxon>Symbiodiniaceae</taxon>
        <taxon>Cladocopium</taxon>
    </lineage>
</organism>
<evidence type="ECO:0000313" key="7">
    <source>
        <dbReference type="EMBL" id="CAL4778312.1"/>
    </source>
</evidence>